<name>A0A6V8MLD7_9BACT</name>
<protein>
    <submittedName>
        <fullName evidence="2">Uncharacterized protein</fullName>
    </submittedName>
</protein>
<keyword evidence="3" id="KW-1185">Reference proteome</keyword>
<dbReference type="Proteomes" id="UP000556026">
    <property type="component" value="Unassembled WGS sequence"/>
</dbReference>
<evidence type="ECO:0000313" key="3">
    <source>
        <dbReference type="Proteomes" id="UP000556026"/>
    </source>
</evidence>
<organism evidence="2 3">
    <name type="scientific">Geomonas silvestris</name>
    <dbReference type="NCBI Taxonomy" id="2740184"/>
    <lineage>
        <taxon>Bacteria</taxon>
        <taxon>Pseudomonadati</taxon>
        <taxon>Thermodesulfobacteriota</taxon>
        <taxon>Desulfuromonadia</taxon>
        <taxon>Geobacterales</taxon>
        <taxon>Geobacteraceae</taxon>
        <taxon>Geomonas</taxon>
    </lineage>
</organism>
<reference evidence="3" key="1">
    <citation type="submission" date="2020-06" db="EMBL/GenBank/DDBJ databases">
        <title>Draft genomic sequence of Geomonas sp. Red330.</title>
        <authorList>
            <person name="Itoh H."/>
            <person name="Zhenxing X."/>
            <person name="Ushijima N."/>
            <person name="Masuda Y."/>
            <person name="Shiratori Y."/>
            <person name="Senoo K."/>
        </authorList>
    </citation>
    <scope>NUCLEOTIDE SEQUENCE [LARGE SCALE GENOMIC DNA]</scope>
    <source>
        <strain evidence="3">Red330</strain>
    </source>
</reference>
<dbReference type="EMBL" id="BLXX01000010">
    <property type="protein sequence ID" value="GFO60816.1"/>
    <property type="molecule type" value="Genomic_DNA"/>
</dbReference>
<evidence type="ECO:0000256" key="1">
    <source>
        <dbReference type="SAM" id="MobiDB-lite"/>
    </source>
</evidence>
<dbReference type="AlphaFoldDB" id="A0A6V8MLD7"/>
<evidence type="ECO:0000313" key="2">
    <source>
        <dbReference type="EMBL" id="GFO60816.1"/>
    </source>
</evidence>
<proteinExistence type="predicted"/>
<comment type="caution">
    <text evidence="2">The sequence shown here is derived from an EMBL/GenBank/DDBJ whole genome shotgun (WGS) entry which is preliminary data.</text>
</comment>
<sequence length="104" mass="10995">MQQQITQDQPSPAIGESLGTTLQYPLHDVLLGAAPGGYFFRRVQKRRQGELAVTEEKRGQGTGETKACGAAGGDNEQYHEGADAPGRWKAAGGIGSKKPGDERG</sequence>
<feature type="region of interest" description="Disordered" evidence="1">
    <location>
        <begin position="51"/>
        <end position="104"/>
    </location>
</feature>
<accession>A0A6V8MLD7</accession>
<gene>
    <name evidence="2" type="ORF">GMST_31410</name>
</gene>